<evidence type="ECO:0000313" key="1">
    <source>
        <dbReference type="EMBL" id="EKD29233.1"/>
    </source>
</evidence>
<accession>K1Y9Z3</accession>
<organism evidence="1">
    <name type="scientific">uncultured bacterium</name>
    <name type="common">gcode 4</name>
    <dbReference type="NCBI Taxonomy" id="1234023"/>
    <lineage>
        <taxon>Bacteria</taxon>
        <taxon>environmental samples</taxon>
    </lineage>
</organism>
<protein>
    <submittedName>
        <fullName evidence="1">Uncharacterized protein</fullName>
    </submittedName>
</protein>
<proteinExistence type="predicted"/>
<dbReference type="AlphaFoldDB" id="K1Y9Z3"/>
<gene>
    <name evidence="1" type="ORF">ACD_78C00468G0001</name>
</gene>
<name>K1Y9Z3_9BACT</name>
<sequence length="52" mass="5955">MGLFSAKFGHSSKENRNRSNTDEFFAKEWIGEGVLGIALLVTRRFSASEYWL</sequence>
<comment type="caution">
    <text evidence="1">The sequence shown here is derived from an EMBL/GenBank/DDBJ whole genome shotgun (WGS) entry which is preliminary data.</text>
</comment>
<reference evidence="1" key="1">
    <citation type="journal article" date="2012" name="Science">
        <title>Fermentation, hydrogen, and sulfur metabolism in multiple uncultivated bacterial phyla.</title>
        <authorList>
            <person name="Wrighton K.C."/>
            <person name="Thomas B.C."/>
            <person name="Sharon I."/>
            <person name="Miller C.S."/>
            <person name="Castelle C.J."/>
            <person name="VerBerkmoes N.C."/>
            <person name="Wilkins M.J."/>
            <person name="Hettich R.L."/>
            <person name="Lipton M.S."/>
            <person name="Williams K.H."/>
            <person name="Long P.E."/>
            <person name="Banfield J.F."/>
        </authorList>
    </citation>
    <scope>NUCLEOTIDE SEQUENCE [LARGE SCALE GENOMIC DNA]</scope>
</reference>
<dbReference type="EMBL" id="AMFJ01034468">
    <property type="protein sequence ID" value="EKD29233.1"/>
    <property type="molecule type" value="Genomic_DNA"/>
</dbReference>